<dbReference type="GO" id="GO:0005886">
    <property type="term" value="C:plasma membrane"/>
    <property type="evidence" value="ECO:0007669"/>
    <property type="project" value="UniProtKB-SubCell"/>
</dbReference>
<evidence type="ECO:0000256" key="6">
    <source>
        <dbReference type="ARBA" id="ARBA00022729"/>
    </source>
</evidence>
<name>A0A8T1RFH9_CARIL</name>
<evidence type="ECO:0000256" key="1">
    <source>
        <dbReference type="ARBA" id="ARBA00004251"/>
    </source>
</evidence>
<dbReference type="InterPro" id="IPR046956">
    <property type="entry name" value="RLP23-like"/>
</dbReference>
<keyword evidence="8 12" id="KW-1133">Transmembrane helix</keyword>
<dbReference type="FunFam" id="3.80.10.10:FF:000041">
    <property type="entry name" value="LRR receptor-like serine/threonine-protein kinase ERECTA"/>
    <property type="match status" value="1"/>
</dbReference>
<feature type="transmembrane region" description="Helical" evidence="12">
    <location>
        <begin position="872"/>
        <end position="896"/>
    </location>
</feature>
<protein>
    <submittedName>
        <fullName evidence="16">Uncharacterized protein</fullName>
    </submittedName>
</protein>
<dbReference type="Pfam" id="PF23598">
    <property type="entry name" value="LRR_14"/>
    <property type="match status" value="1"/>
</dbReference>
<dbReference type="InterPro" id="IPR001611">
    <property type="entry name" value="Leu-rich_rpt"/>
</dbReference>
<dbReference type="PANTHER" id="PTHR48061:SF12">
    <property type="entry name" value="DISEASE RESISTANCE LIKE PROTEIN"/>
    <property type="match status" value="1"/>
</dbReference>
<evidence type="ECO:0000313" key="17">
    <source>
        <dbReference type="Proteomes" id="UP000811609"/>
    </source>
</evidence>
<organism evidence="16 17">
    <name type="scientific">Carya illinoinensis</name>
    <name type="common">Pecan</name>
    <dbReference type="NCBI Taxonomy" id="32201"/>
    <lineage>
        <taxon>Eukaryota</taxon>
        <taxon>Viridiplantae</taxon>
        <taxon>Streptophyta</taxon>
        <taxon>Embryophyta</taxon>
        <taxon>Tracheophyta</taxon>
        <taxon>Spermatophyta</taxon>
        <taxon>Magnoliopsida</taxon>
        <taxon>eudicotyledons</taxon>
        <taxon>Gunneridae</taxon>
        <taxon>Pentapetalae</taxon>
        <taxon>rosids</taxon>
        <taxon>fabids</taxon>
        <taxon>Fagales</taxon>
        <taxon>Juglandaceae</taxon>
        <taxon>Carya</taxon>
    </lineage>
</organism>
<keyword evidence="6 13" id="KW-0732">Signal</keyword>
<reference evidence="16" key="1">
    <citation type="submission" date="2020-12" db="EMBL/GenBank/DDBJ databases">
        <title>WGS assembly of Carya illinoinensis cv. Pawnee.</title>
        <authorList>
            <person name="Platts A."/>
            <person name="Shu S."/>
            <person name="Wright S."/>
            <person name="Barry K."/>
            <person name="Edger P."/>
            <person name="Pires J.C."/>
            <person name="Schmutz J."/>
        </authorList>
    </citation>
    <scope>NUCLEOTIDE SEQUENCE</scope>
    <source>
        <tissue evidence="16">Leaf</tissue>
    </source>
</reference>
<keyword evidence="11" id="KW-0325">Glycoprotein</keyword>
<dbReference type="Pfam" id="PF08263">
    <property type="entry name" value="LRRNT_2"/>
    <property type="match status" value="1"/>
</dbReference>
<dbReference type="EMBL" id="CM031810">
    <property type="protein sequence ID" value="KAG6664691.1"/>
    <property type="molecule type" value="Genomic_DNA"/>
</dbReference>
<gene>
    <name evidence="16" type="ORF">CIPAW_02G111700</name>
</gene>
<evidence type="ECO:0000259" key="14">
    <source>
        <dbReference type="Pfam" id="PF08263"/>
    </source>
</evidence>
<evidence type="ECO:0000256" key="11">
    <source>
        <dbReference type="ARBA" id="ARBA00023180"/>
    </source>
</evidence>
<evidence type="ECO:0000256" key="4">
    <source>
        <dbReference type="ARBA" id="ARBA00022614"/>
    </source>
</evidence>
<dbReference type="PANTHER" id="PTHR48061">
    <property type="entry name" value="LEUCINE-RICH REPEAT RECEPTOR PROTEIN KINASE EMS1-LIKE-RELATED"/>
    <property type="match status" value="1"/>
</dbReference>
<accession>A0A8T1RFH9</accession>
<proteinExistence type="inferred from homology"/>
<keyword evidence="7" id="KW-0677">Repeat</keyword>
<dbReference type="AlphaFoldDB" id="A0A8T1RFH9"/>
<evidence type="ECO:0000313" key="16">
    <source>
        <dbReference type="EMBL" id="KAG6664691.1"/>
    </source>
</evidence>
<dbReference type="InterPro" id="IPR055414">
    <property type="entry name" value="LRR_R13L4/SHOC2-like"/>
</dbReference>
<evidence type="ECO:0000256" key="2">
    <source>
        <dbReference type="ARBA" id="ARBA00009592"/>
    </source>
</evidence>
<comment type="subcellular location">
    <subcellularLocation>
        <location evidence="1">Cell membrane</location>
        <topology evidence="1">Single-pass type I membrane protein</topology>
    </subcellularLocation>
</comment>
<evidence type="ECO:0000256" key="10">
    <source>
        <dbReference type="ARBA" id="ARBA00023170"/>
    </source>
</evidence>
<evidence type="ECO:0000256" key="8">
    <source>
        <dbReference type="ARBA" id="ARBA00022989"/>
    </source>
</evidence>
<feature type="chain" id="PRO_5035948310" evidence="13">
    <location>
        <begin position="27"/>
        <end position="925"/>
    </location>
</feature>
<evidence type="ECO:0000256" key="7">
    <source>
        <dbReference type="ARBA" id="ARBA00022737"/>
    </source>
</evidence>
<feature type="signal peptide" evidence="13">
    <location>
        <begin position="1"/>
        <end position="26"/>
    </location>
</feature>
<evidence type="ECO:0000256" key="13">
    <source>
        <dbReference type="SAM" id="SignalP"/>
    </source>
</evidence>
<dbReference type="InterPro" id="IPR013210">
    <property type="entry name" value="LRR_N_plant-typ"/>
</dbReference>
<dbReference type="Pfam" id="PF13855">
    <property type="entry name" value="LRR_8"/>
    <property type="match status" value="1"/>
</dbReference>
<evidence type="ECO:0000256" key="9">
    <source>
        <dbReference type="ARBA" id="ARBA00023136"/>
    </source>
</evidence>
<keyword evidence="5 12" id="KW-0812">Transmembrane</keyword>
<dbReference type="SMART" id="SM00369">
    <property type="entry name" value="LRR_TYP"/>
    <property type="match status" value="7"/>
</dbReference>
<keyword evidence="4" id="KW-0433">Leucine-rich repeat</keyword>
<dbReference type="Pfam" id="PF00560">
    <property type="entry name" value="LRR_1"/>
    <property type="match status" value="4"/>
</dbReference>
<keyword evidence="17" id="KW-1185">Reference proteome</keyword>
<evidence type="ECO:0000256" key="3">
    <source>
        <dbReference type="ARBA" id="ARBA00022475"/>
    </source>
</evidence>
<keyword evidence="10" id="KW-0675">Receptor</keyword>
<keyword evidence="9 12" id="KW-0472">Membrane</keyword>
<comment type="caution">
    <text evidence="16">The sequence shown here is derived from an EMBL/GenBank/DDBJ whole genome shotgun (WGS) entry which is preliminary data.</text>
</comment>
<sequence length="925" mass="102500">MGLSFPLIILILHFLVSLMMFYLILAASSSGVQPLCHDNKRFALLQFKESFIINQSASGYPSAYPKVSRWKPDQISDCCNWDGVECNKDNGHVIGLDLNSSCLQGILNSNSSLFHLAHLQNLNLDDNDFNSSPIPTSFRQLSRLTKLSLSFSVFSGQIPSEILELSKLVFLDLSYNSLLKLQKSGLTVIAQNLTNLEVLNLDKVVISSNVPNILANLSSLTNLSLKECDLHGEFPVGIFGLPNLQLLHIGFNEYLTGCLPEFNSTSPLVSLRLGSTNFYGELPDSIGNLKSLVIFIVRYCNFSGEIPSSLGNLTNLEVLLLQSNRLHGSIPRSISRLVNLEILRLHDNDLSGTVELELFLRLNNLFDLELDGNNISLLTKPSTNSTFPKLEVLSIGGCDLGEFPEFLRIQDQLKLLDLSGNKIHGQVPKWMWNVSIETLWDLNLGNNFLTGFDQLPVVLPYVNLNNLALDSNMLQGSLPIPPPSIVLYSVSNNKMTGEIPDLICNLSLINILDLSSNNLGGSLPQCLGNLSDSLTIVDVHDNNFHGTIPRIRGEGKELKLIDFSQNHLQGRVPRSLANCTKLEVVNLGNNQIHDIFPSWLGILPELRILILRSNKLHGTIGSSDSNFKFPKLHIIDLSNNDISGKLPYEHFQNWKAMQIVNAKSLKYMGEIITSAMSANSTVRMPSINYSIAMINKGTETNYEKVPDFPIAIDYSITMINKGTETNYEKVPDFLIAIDLSSNRFEGEIPEVVGNLKGLDLLNISNNFLTGPIPFTLANLIGLESLDLSQNRLSGVIPPQLAELTFLSHFNVSHNRLIGPIPHGKQFDTFDNSSFSENPELCGNPLPKKCGNPEDSVLPPSSSHNSNQFSFEFGWKVVAMGYGCGFVFGAVSGQIVITKKYGWFMKKTFAIGQPTRRRVNWRGRIN</sequence>
<evidence type="ECO:0000256" key="12">
    <source>
        <dbReference type="SAM" id="Phobius"/>
    </source>
</evidence>
<dbReference type="Proteomes" id="UP000811609">
    <property type="component" value="Chromosome 2"/>
</dbReference>
<dbReference type="FunFam" id="3.80.10.10:FF:000213">
    <property type="entry name" value="Tyrosine-sulfated glycopeptide receptor 1"/>
    <property type="match status" value="1"/>
</dbReference>
<evidence type="ECO:0000259" key="15">
    <source>
        <dbReference type="Pfam" id="PF23598"/>
    </source>
</evidence>
<dbReference type="InterPro" id="IPR003591">
    <property type="entry name" value="Leu-rich_rpt_typical-subtyp"/>
</dbReference>
<feature type="domain" description="Leucine-rich repeat-containing N-terminal plant-type" evidence="14">
    <location>
        <begin position="41"/>
        <end position="87"/>
    </location>
</feature>
<feature type="domain" description="Disease resistance R13L4/SHOC-2-like LRR" evidence="15">
    <location>
        <begin position="270"/>
        <end position="444"/>
    </location>
</feature>
<comment type="similarity">
    <text evidence="2">Belongs to the RLP family.</text>
</comment>
<keyword evidence="3" id="KW-1003">Cell membrane</keyword>
<evidence type="ECO:0000256" key="5">
    <source>
        <dbReference type="ARBA" id="ARBA00022692"/>
    </source>
</evidence>